<dbReference type="GO" id="GO:1902208">
    <property type="term" value="P:regulation of bacterial-type flagellum assembly"/>
    <property type="evidence" value="ECO:0007669"/>
    <property type="project" value="UniProtKB-UniRule"/>
</dbReference>
<proteinExistence type="inferred from homology"/>
<dbReference type="GO" id="GO:0045947">
    <property type="term" value="P:negative regulation of translational initiation"/>
    <property type="evidence" value="ECO:0007669"/>
    <property type="project" value="UniProtKB-UniRule"/>
</dbReference>
<name>A0A268P1T6_SHOCL</name>
<comment type="function">
    <text evidence="5">A translational regulator that binds mRNA to regulate translation initiation and/or mRNA stability. Usually binds in the 5'-UTR at or near the Shine-Dalgarno sequence preventing ribosome-binding, thus repressing translation. Its main target seems to be the major flagellin gene, while its function is anatagonized by FliW.</text>
</comment>
<keyword evidence="4 5" id="KW-0694">RNA-binding</keyword>
<evidence type="ECO:0000256" key="4">
    <source>
        <dbReference type="ARBA" id="ARBA00022884"/>
    </source>
</evidence>
<dbReference type="PANTHER" id="PTHR34984">
    <property type="entry name" value="CARBON STORAGE REGULATOR"/>
    <property type="match status" value="1"/>
</dbReference>
<protein>
    <recommendedName>
        <fullName evidence="5">Translational regulator CsrA</fullName>
    </recommendedName>
</protein>
<dbReference type="GO" id="GO:0006109">
    <property type="term" value="P:regulation of carbohydrate metabolic process"/>
    <property type="evidence" value="ECO:0007669"/>
    <property type="project" value="InterPro"/>
</dbReference>
<dbReference type="HAMAP" id="MF_00167">
    <property type="entry name" value="CsrA"/>
    <property type="match status" value="1"/>
</dbReference>
<dbReference type="RefSeq" id="WP_011247918.1">
    <property type="nucleotide sequence ID" value="NZ_BOQQ01000002.1"/>
</dbReference>
<organism evidence="6 7">
    <name type="scientific">Shouchella clausii</name>
    <name type="common">Alkalihalobacillus clausii</name>
    <dbReference type="NCBI Taxonomy" id="79880"/>
    <lineage>
        <taxon>Bacteria</taxon>
        <taxon>Bacillati</taxon>
        <taxon>Bacillota</taxon>
        <taxon>Bacilli</taxon>
        <taxon>Bacillales</taxon>
        <taxon>Bacillaceae</taxon>
        <taxon>Shouchella</taxon>
    </lineage>
</organism>
<dbReference type="InterPro" id="IPR036107">
    <property type="entry name" value="CsrA_sf"/>
</dbReference>
<dbReference type="GO" id="GO:0048027">
    <property type="term" value="F:mRNA 5'-UTR binding"/>
    <property type="evidence" value="ECO:0007669"/>
    <property type="project" value="UniProtKB-UniRule"/>
</dbReference>
<dbReference type="PANTHER" id="PTHR34984:SF1">
    <property type="entry name" value="CARBON STORAGE REGULATOR"/>
    <property type="match status" value="1"/>
</dbReference>
<comment type="subcellular location">
    <subcellularLocation>
        <location evidence="5">Cytoplasm</location>
    </subcellularLocation>
</comment>
<dbReference type="Pfam" id="PF02599">
    <property type="entry name" value="CsrA"/>
    <property type="match status" value="1"/>
</dbReference>
<accession>A0A268P1T6</accession>
<dbReference type="OMA" id="VYRKEVY"/>
<sequence>MLVLSRKAGEAIRIMDDIEIKVLAVEGDQVKLGISAPKSVDVHRGEVYEAIQEENKHAAKPVSAEILQAFINHANKAST</sequence>
<dbReference type="Proteomes" id="UP000216207">
    <property type="component" value="Unassembled WGS sequence"/>
</dbReference>
<evidence type="ECO:0000256" key="5">
    <source>
        <dbReference type="HAMAP-Rule" id="MF_00167"/>
    </source>
</evidence>
<dbReference type="InterPro" id="IPR003751">
    <property type="entry name" value="CsrA"/>
</dbReference>
<reference evidence="6 7" key="1">
    <citation type="submission" date="2017-07" db="EMBL/GenBank/DDBJ databases">
        <title>Isolation and whole genome analysis of endospore-forming bacteria from heroin.</title>
        <authorList>
            <person name="Kalinowski J."/>
            <person name="Ahrens B."/>
            <person name="Al-Dilaimi A."/>
            <person name="Winkler A."/>
            <person name="Wibberg D."/>
            <person name="Schleenbecker U."/>
            <person name="Ruckert C."/>
            <person name="Wolfel R."/>
            <person name="Grass G."/>
        </authorList>
    </citation>
    <scope>NUCLEOTIDE SEQUENCE [LARGE SCALE GENOMIC DNA]</scope>
    <source>
        <strain evidence="6 7">7539</strain>
    </source>
</reference>
<gene>
    <name evidence="5 6" type="primary">csrA</name>
    <name evidence="6" type="ORF">CHH72_05450</name>
</gene>
<comment type="similarity">
    <text evidence="5">Belongs to the CsrA/RsmA family.</text>
</comment>
<keyword evidence="1 5" id="KW-0963">Cytoplasm</keyword>
<keyword evidence="3 5" id="KW-0810">Translation regulation</keyword>
<evidence type="ECO:0000256" key="2">
    <source>
        <dbReference type="ARBA" id="ARBA00022491"/>
    </source>
</evidence>
<evidence type="ECO:0000313" key="7">
    <source>
        <dbReference type="Proteomes" id="UP000216207"/>
    </source>
</evidence>
<dbReference type="GO" id="GO:0006402">
    <property type="term" value="P:mRNA catabolic process"/>
    <property type="evidence" value="ECO:0007669"/>
    <property type="project" value="InterPro"/>
</dbReference>
<dbReference type="Gene3D" id="2.60.40.4380">
    <property type="entry name" value="Translational regulator CsrA"/>
    <property type="match status" value="1"/>
</dbReference>
<dbReference type="FunFam" id="2.60.40.4380:FF:000002">
    <property type="entry name" value="Translational regulator CsrA"/>
    <property type="match status" value="1"/>
</dbReference>
<comment type="subunit">
    <text evidence="5">Homodimer; the beta-strands of each monomer intercalate to form a hydrophobic core, while the alpha-helices form wings that extend away from the core.</text>
</comment>
<evidence type="ECO:0000256" key="3">
    <source>
        <dbReference type="ARBA" id="ARBA00022845"/>
    </source>
</evidence>
<dbReference type="GO" id="GO:0044781">
    <property type="term" value="P:bacterial-type flagellum organization"/>
    <property type="evidence" value="ECO:0007669"/>
    <property type="project" value="UniProtKB-KW"/>
</dbReference>
<dbReference type="AlphaFoldDB" id="A0A268P1T6"/>
<dbReference type="EMBL" id="NPCC01000006">
    <property type="protein sequence ID" value="PAE89702.1"/>
    <property type="molecule type" value="Genomic_DNA"/>
</dbReference>
<dbReference type="GO" id="GO:0005829">
    <property type="term" value="C:cytosol"/>
    <property type="evidence" value="ECO:0007669"/>
    <property type="project" value="TreeGrafter"/>
</dbReference>
<evidence type="ECO:0000313" key="6">
    <source>
        <dbReference type="EMBL" id="PAE89702.1"/>
    </source>
</evidence>
<keyword evidence="5" id="KW-1005">Bacterial flagellum biogenesis</keyword>
<dbReference type="NCBIfam" id="NF002469">
    <property type="entry name" value="PRK01712.1"/>
    <property type="match status" value="1"/>
</dbReference>
<dbReference type="NCBIfam" id="TIGR00202">
    <property type="entry name" value="csrA"/>
    <property type="match status" value="1"/>
</dbReference>
<comment type="caution">
    <text evidence="6">The sequence shown here is derived from an EMBL/GenBank/DDBJ whole genome shotgun (WGS) entry which is preliminary data.</text>
</comment>
<dbReference type="SUPFAM" id="SSF117130">
    <property type="entry name" value="CsrA-like"/>
    <property type="match status" value="1"/>
</dbReference>
<keyword evidence="2 5" id="KW-0678">Repressor</keyword>
<dbReference type="SMR" id="A0A268P1T6"/>
<evidence type="ECO:0000256" key="1">
    <source>
        <dbReference type="ARBA" id="ARBA00022490"/>
    </source>
</evidence>